<name>A0A2W7CR73_9HYPH</name>
<dbReference type="OrthoDB" id="9806380at2"/>
<dbReference type="Pfam" id="PF07045">
    <property type="entry name" value="DUF1330"/>
    <property type="match status" value="1"/>
</dbReference>
<dbReference type="RefSeq" id="WP_111546573.1">
    <property type="nucleotide sequence ID" value="NZ_MZXV01000051.1"/>
</dbReference>
<sequence length="97" mass="10647">MMTKGYLIAQVTVTNSDAYSNYAKVAGDLLKQYGARVFVKPETALIKEGNPKARTLIFEFGSFDKAKEFWDSPEYAEAKALRAGAADGDFILIEGTD</sequence>
<dbReference type="Proteomes" id="UP000248616">
    <property type="component" value="Unassembled WGS sequence"/>
</dbReference>
<reference evidence="3" key="1">
    <citation type="submission" date="2017-03" db="EMBL/GenBank/DDBJ databases">
        <authorList>
            <person name="Safronova V.I."/>
            <person name="Sazanova A.L."/>
            <person name="Chirak E.R."/>
        </authorList>
    </citation>
    <scope>NUCLEOTIDE SEQUENCE [LARGE SCALE GENOMIC DNA]</scope>
    <source>
        <strain evidence="3">Ach-343</strain>
    </source>
</reference>
<dbReference type="AlphaFoldDB" id="A0A2W7CR73"/>
<gene>
    <name evidence="2" type="ORF">B5V02_23950</name>
</gene>
<dbReference type="InterPro" id="IPR011008">
    <property type="entry name" value="Dimeric_a/b-barrel"/>
</dbReference>
<evidence type="ECO:0000313" key="2">
    <source>
        <dbReference type="EMBL" id="PZV36249.1"/>
    </source>
</evidence>
<feature type="domain" description="DUF1330" evidence="1">
    <location>
        <begin position="4"/>
        <end position="95"/>
    </location>
</feature>
<dbReference type="PANTHER" id="PTHR41521:SF4">
    <property type="entry name" value="BLR0684 PROTEIN"/>
    <property type="match status" value="1"/>
</dbReference>
<proteinExistence type="predicted"/>
<protein>
    <recommendedName>
        <fullName evidence="1">DUF1330 domain-containing protein</fullName>
    </recommendedName>
</protein>
<dbReference type="SUPFAM" id="SSF54909">
    <property type="entry name" value="Dimeric alpha+beta barrel"/>
    <property type="match status" value="1"/>
</dbReference>
<keyword evidence="3" id="KW-1185">Reference proteome</keyword>
<evidence type="ECO:0000259" key="1">
    <source>
        <dbReference type="Pfam" id="PF07045"/>
    </source>
</evidence>
<dbReference type="PANTHER" id="PTHR41521">
    <property type="match status" value="1"/>
</dbReference>
<dbReference type="InterPro" id="IPR010753">
    <property type="entry name" value="DUF1330"/>
</dbReference>
<evidence type="ECO:0000313" key="3">
    <source>
        <dbReference type="Proteomes" id="UP000248616"/>
    </source>
</evidence>
<accession>A0A2W7CR73</accession>
<dbReference type="EMBL" id="MZXV01000051">
    <property type="protein sequence ID" value="PZV36249.1"/>
    <property type="molecule type" value="Genomic_DNA"/>
</dbReference>
<dbReference type="Gene3D" id="3.30.70.100">
    <property type="match status" value="1"/>
</dbReference>
<organism evidence="2 3">
    <name type="scientific">Mesorhizobium kowhaii</name>
    <dbReference type="NCBI Taxonomy" id="1300272"/>
    <lineage>
        <taxon>Bacteria</taxon>
        <taxon>Pseudomonadati</taxon>
        <taxon>Pseudomonadota</taxon>
        <taxon>Alphaproteobacteria</taxon>
        <taxon>Hyphomicrobiales</taxon>
        <taxon>Phyllobacteriaceae</taxon>
        <taxon>Mesorhizobium</taxon>
    </lineage>
</organism>
<comment type="caution">
    <text evidence="2">The sequence shown here is derived from an EMBL/GenBank/DDBJ whole genome shotgun (WGS) entry which is preliminary data.</text>
</comment>